<evidence type="ECO:0000313" key="8">
    <source>
        <dbReference type="Proteomes" id="UP001140513"/>
    </source>
</evidence>
<evidence type="ECO:0000256" key="1">
    <source>
        <dbReference type="ARBA" id="ARBA00004141"/>
    </source>
</evidence>
<feature type="transmembrane region" description="Helical" evidence="5">
    <location>
        <begin position="303"/>
        <end position="320"/>
    </location>
</feature>
<evidence type="ECO:0000256" key="5">
    <source>
        <dbReference type="SAM" id="Phobius"/>
    </source>
</evidence>
<feature type="transmembrane region" description="Helical" evidence="5">
    <location>
        <begin position="85"/>
        <end position="104"/>
    </location>
</feature>
<dbReference type="SUPFAM" id="SSF103473">
    <property type="entry name" value="MFS general substrate transporter"/>
    <property type="match status" value="1"/>
</dbReference>
<feature type="transmembrane region" description="Helical" evidence="5">
    <location>
        <begin position="206"/>
        <end position="226"/>
    </location>
</feature>
<evidence type="ECO:0000256" key="4">
    <source>
        <dbReference type="ARBA" id="ARBA00023136"/>
    </source>
</evidence>
<dbReference type="RefSeq" id="XP_056069031.1">
    <property type="nucleotide sequence ID" value="XM_056217475.1"/>
</dbReference>
<evidence type="ECO:0000259" key="6">
    <source>
        <dbReference type="PROSITE" id="PS50850"/>
    </source>
</evidence>
<dbReference type="OrthoDB" id="413079at2759"/>
<feature type="transmembrane region" description="Helical" evidence="5">
    <location>
        <begin position="266"/>
        <end position="288"/>
    </location>
</feature>
<keyword evidence="3 5" id="KW-1133">Transmembrane helix</keyword>
<dbReference type="InterPro" id="IPR036259">
    <property type="entry name" value="MFS_trans_sf"/>
</dbReference>
<dbReference type="GeneID" id="80912252"/>
<accession>A0A9W8XIP8</accession>
<feature type="transmembrane region" description="Helical" evidence="5">
    <location>
        <begin position="332"/>
        <end position="350"/>
    </location>
</feature>
<keyword evidence="8" id="KW-1185">Reference proteome</keyword>
<dbReference type="EMBL" id="JAPEUX010000006">
    <property type="protein sequence ID" value="KAJ4350101.1"/>
    <property type="molecule type" value="Genomic_DNA"/>
</dbReference>
<dbReference type="InterPro" id="IPR051788">
    <property type="entry name" value="MFS_Transporter"/>
</dbReference>
<dbReference type="Gene3D" id="1.20.1250.20">
    <property type="entry name" value="MFS general substrate transporter like domains"/>
    <property type="match status" value="1"/>
</dbReference>
<dbReference type="Pfam" id="PF07690">
    <property type="entry name" value="MFS_1"/>
    <property type="match status" value="1"/>
</dbReference>
<dbReference type="GO" id="GO:0016020">
    <property type="term" value="C:membrane"/>
    <property type="evidence" value="ECO:0007669"/>
    <property type="project" value="UniProtKB-SubCell"/>
</dbReference>
<comment type="subcellular location">
    <subcellularLocation>
        <location evidence="1">Membrane</location>
        <topology evidence="1">Multi-pass membrane protein</topology>
    </subcellularLocation>
</comment>
<dbReference type="PANTHER" id="PTHR23514">
    <property type="entry name" value="BYPASS OF STOP CODON PROTEIN 6"/>
    <property type="match status" value="1"/>
</dbReference>
<gene>
    <name evidence="7" type="ORF">N0V89_008722</name>
</gene>
<feature type="domain" description="Major facilitator superfamily (MFS) profile" evidence="6">
    <location>
        <begin position="53"/>
        <end position="443"/>
    </location>
</feature>
<dbReference type="AlphaFoldDB" id="A0A9W8XIP8"/>
<feature type="transmembrane region" description="Helical" evidence="5">
    <location>
        <begin position="390"/>
        <end position="414"/>
    </location>
</feature>
<dbReference type="InterPro" id="IPR011701">
    <property type="entry name" value="MFS"/>
</dbReference>
<keyword evidence="2 5" id="KW-0812">Transmembrane</keyword>
<evidence type="ECO:0000256" key="2">
    <source>
        <dbReference type="ARBA" id="ARBA00022692"/>
    </source>
</evidence>
<name>A0A9W8XIP8_9PLEO</name>
<feature type="transmembrane region" description="Helical" evidence="5">
    <location>
        <begin position="356"/>
        <end position="378"/>
    </location>
</feature>
<dbReference type="InterPro" id="IPR020846">
    <property type="entry name" value="MFS_dom"/>
</dbReference>
<protein>
    <recommendedName>
        <fullName evidence="6">Major facilitator superfamily (MFS) profile domain-containing protein</fullName>
    </recommendedName>
</protein>
<feature type="transmembrane region" description="Helical" evidence="5">
    <location>
        <begin position="116"/>
        <end position="134"/>
    </location>
</feature>
<keyword evidence="4 5" id="KW-0472">Membrane</keyword>
<organism evidence="7 8">
    <name type="scientific">Didymosphaeria variabile</name>
    <dbReference type="NCBI Taxonomy" id="1932322"/>
    <lineage>
        <taxon>Eukaryota</taxon>
        <taxon>Fungi</taxon>
        <taxon>Dikarya</taxon>
        <taxon>Ascomycota</taxon>
        <taxon>Pezizomycotina</taxon>
        <taxon>Dothideomycetes</taxon>
        <taxon>Pleosporomycetidae</taxon>
        <taxon>Pleosporales</taxon>
        <taxon>Massarineae</taxon>
        <taxon>Didymosphaeriaceae</taxon>
        <taxon>Didymosphaeria</taxon>
    </lineage>
</organism>
<feature type="transmembrane region" description="Helical" evidence="5">
    <location>
        <begin position="140"/>
        <end position="156"/>
    </location>
</feature>
<reference evidence="7" key="1">
    <citation type="submission" date="2022-10" db="EMBL/GenBank/DDBJ databases">
        <title>Tapping the CABI collections for fungal endophytes: first genome assemblies for Collariella, Neodidymelliopsis, Ascochyta clinopodiicola, Didymella pomorum, Didymosphaeria variabile, Neocosmospora piperis and Neocucurbitaria cava.</title>
        <authorList>
            <person name="Hill R."/>
        </authorList>
    </citation>
    <scope>NUCLEOTIDE SEQUENCE</scope>
    <source>
        <strain evidence="7">IMI 356815</strain>
    </source>
</reference>
<sequence length="447" mass="48337">MSTTTVVQTVHGVSDPEHIELQSDPRSPSPALQASVASVPSHDLLLNKKNLIKILTVGFSFVFAGLNDGSLGALTPYILRTYHVGTEYVALIYAASFFGWLLAAATNSHLVHQFQLGAILCIGAVLQLAAHLLRFWTPPFGLYVVTFFLQAAGMGYQDSHSNTFVASVKGGHRWLGFIHAMYALGCLIAPFVATALAARVGGRWPLFYLFLVGVGSINVVAVLTVFRDSLKVRDNAPPPEQNQEVVHSRSNLASRDILDTLKSPPVYLLSMFYFFMLGVGITAGGWIVEYLVSARDGKLPDVGYVPAGFWGGIFLGRVLLAEPTHRFGERRMGMGYCCMILAFHLIFWLVPNLVSSAVSVSLLGFFYGPLFASGMSIASKTFEKRIHATAMGLIFVLAQAGGSLFPSLTGVIASRSGVKVMQPILVGLIVAMGVSWALIPKVPKRNE</sequence>
<evidence type="ECO:0000256" key="3">
    <source>
        <dbReference type="ARBA" id="ARBA00022989"/>
    </source>
</evidence>
<feature type="transmembrane region" description="Helical" evidence="5">
    <location>
        <begin position="177"/>
        <end position="200"/>
    </location>
</feature>
<proteinExistence type="predicted"/>
<evidence type="ECO:0000313" key="7">
    <source>
        <dbReference type="EMBL" id="KAJ4350101.1"/>
    </source>
</evidence>
<dbReference type="PROSITE" id="PS50850">
    <property type="entry name" value="MFS"/>
    <property type="match status" value="1"/>
</dbReference>
<dbReference type="FunFam" id="1.20.1250.20:FF:000286">
    <property type="entry name" value="MFS efflux transporter"/>
    <property type="match status" value="1"/>
</dbReference>
<feature type="transmembrane region" description="Helical" evidence="5">
    <location>
        <begin position="54"/>
        <end position="79"/>
    </location>
</feature>
<dbReference type="Proteomes" id="UP001140513">
    <property type="component" value="Unassembled WGS sequence"/>
</dbReference>
<feature type="transmembrane region" description="Helical" evidence="5">
    <location>
        <begin position="420"/>
        <end position="439"/>
    </location>
</feature>
<dbReference type="GO" id="GO:0022857">
    <property type="term" value="F:transmembrane transporter activity"/>
    <property type="evidence" value="ECO:0007669"/>
    <property type="project" value="InterPro"/>
</dbReference>
<comment type="caution">
    <text evidence="7">The sequence shown here is derived from an EMBL/GenBank/DDBJ whole genome shotgun (WGS) entry which is preliminary data.</text>
</comment>
<dbReference type="PANTHER" id="PTHR23514:SF16">
    <property type="entry name" value="TRANSPORTER, PUTATIVE (AFU_ORTHOLOGUE AFUA_2G17270)-RELATED"/>
    <property type="match status" value="1"/>
</dbReference>